<gene>
    <name evidence="3" type="ORF">Cgig2_030291</name>
</gene>
<evidence type="ECO:0000259" key="2">
    <source>
        <dbReference type="Pfam" id="PF06916"/>
    </source>
</evidence>
<proteinExistence type="predicted"/>
<organism evidence="3 4">
    <name type="scientific">Carnegiea gigantea</name>
    <dbReference type="NCBI Taxonomy" id="171969"/>
    <lineage>
        <taxon>Eukaryota</taxon>
        <taxon>Viridiplantae</taxon>
        <taxon>Streptophyta</taxon>
        <taxon>Embryophyta</taxon>
        <taxon>Tracheophyta</taxon>
        <taxon>Spermatophyta</taxon>
        <taxon>Magnoliopsida</taxon>
        <taxon>eudicotyledons</taxon>
        <taxon>Gunneridae</taxon>
        <taxon>Pentapetalae</taxon>
        <taxon>Caryophyllales</taxon>
        <taxon>Cactineae</taxon>
        <taxon>Cactaceae</taxon>
        <taxon>Cactoideae</taxon>
        <taxon>Echinocereeae</taxon>
        <taxon>Carnegiea</taxon>
    </lineage>
</organism>
<dbReference type="Pfam" id="PF06916">
    <property type="entry name" value="FAM210A-B_dom"/>
    <property type="match status" value="1"/>
</dbReference>
<evidence type="ECO:0000256" key="1">
    <source>
        <dbReference type="SAM" id="MobiDB-lite"/>
    </source>
</evidence>
<keyword evidence="4" id="KW-1185">Reference proteome</keyword>
<dbReference type="OrthoDB" id="426386at2759"/>
<name>A0A9Q1JKU6_9CARY</name>
<comment type="caution">
    <text evidence="3">The sequence shown here is derived from an EMBL/GenBank/DDBJ whole genome shotgun (WGS) entry which is preliminary data.</text>
</comment>
<evidence type="ECO:0000313" key="4">
    <source>
        <dbReference type="Proteomes" id="UP001153076"/>
    </source>
</evidence>
<dbReference type="AlphaFoldDB" id="A0A9Q1JKU6"/>
<dbReference type="PANTHER" id="PTHR21377:SF0">
    <property type="entry name" value="PROTEIN FAM210B, MITOCHONDRIAL"/>
    <property type="match status" value="1"/>
</dbReference>
<protein>
    <recommendedName>
        <fullName evidence="2">DUF1279 domain-containing protein</fullName>
    </recommendedName>
</protein>
<dbReference type="Proteomes" id="UP001153076">
    <property type="component" value="Unassembled WGS sequence"/>
</dbReference>
<dbReference type="GO" id="GO:0005739">
    <property type="term" value="C:mitochondrion"/>
    <property type="evidence" value="ECO:0007669"/>
    <property type="project" value="TreeGrafter"/>
</dbReference>
<dbReference type="InterPro" id="IPR009688">
    <property type="entry name" value="FAM210A/B-like_dom"/>
</dbReference>
<dbReference type="EMBL" id="JAKOGI010001190">
    <property type="protein sequence ID" value="KAJ8427129.1"/>
    <property type="molecule type" value="Genomic_DNA"/>
</dbReference>
<evidence type="ECO:0000313" key="3">
    <source>
        <dbReference type="EMBL" id="KAJ8427129.1"/>
    </source>
</evidence>
<feature type="domain" description="DUF1279" evidence="2">
    <location>
        <begin position="7"/>
        <end position="117"/>
    </location>
</feature>
<accession>A0A9Q1JKU6</accession>
<sequence>MAFPTGRFRELFKKYGKVALGVHFSVSAASITGLYVAIKNNVDVESLLQKVGIGAIDSTIDNNPQNDSELISDMPPPRKKNRTAELAATSGGALALALLCNKALFPIRVPITIALTPPVARFLARRNIIRTEESDPNEFPCLRPRENIPEASFVTKSMQAKGIANGPCAPELGSSSMISSPASAQMSAPSAGSSYKAYAEIS</sequence>
<feature type="region of interest" description="Disordered" evidence="1">
    <location>
        <begin position="175"/>
        <end position="202"/>
    </location>
</feature>
<feature type="compositionally biased region" description="Low complexity" evidence="1">
    <location>
        <begin position="175"/>
        <end position="194"/>
    </location>
</feature>
<dbReference type="PANTHER" id="PTHR21377">
    <property type="entry name" value="PROTEIN FAM210B, MITOCHONDRIAL"/>
    <property type="match status" value="1"/>
</dbReference>
<reference evidence="3" key="1">
    <citation type="submission" date="2022-04" db="EMBL/GenBank/DDBJ databases">
        <title>Carnegiea gigantea Genome sequencing and assembly v2.</title>
        <authorList>
            <person name="Copetti D."/>
            <person name="Sanderson M.J."/>
            <person name="Burquez A."/>
            <person name="Wojciechowski M.F."/>
        </authorList>
    </citation>
    <scope>NUCLEOTIDE SEQUENCE</scope>
    <source>
        <strain evidence="3">SGP5-SGP5p</strain>
        <tissue evidence="3">Aerial part</tissue>
    </source>
</reference>
<dbReference type="InterPro" id="IPR045866">
    <property type="entry name" value="FAM210A/B-like"/>
</dbReference>